<keyword evidence="4" id="KW-0547">Nucleotide-binding</keyword>
<organism evidence="9 10">
    <name type="scientific">Pleodorina starrii</name>
    <dbReference type="NCBI Taxonomy" id="330485"/>
    <lineage>
        <taxon>Eukaryota</taxon>
        <taxon>Viridiplantae</taxon>
        <taxon>Chlorophyta</taxon>
        <taxon>core chlorophytes</taxon>
        <taxon>Chlorophyceae</taxon>
        <taxon>CS clade</taxon>
        <taxon>Chlamydomonadales</taxon>
        <taxon>Volvocaceae</taxon>
        <taxon>Pleodorina</taxon>
    </lineage>
</organism>
<reference evidence="9 10" key="1">
    <citation type="journal article" date="2023" name="Commun. Biol.">
        <title>Reorganization of the ancestral sex-determining regions during the evolution of trioecy in Pleodorina starrii.</title>
        <authorList>
            <person name="Takahashi K."/>
            <person name="Suzuki S."/>
            <person name="Kawai-Toyooka H."/>
            <person name="Yamamoto K."/>
            <person name="Hamaji T."/>
            <person name="Ootsuki R."/>
            <person name="Yamaguchi H."/>
            <person name="Kawachi M."/>
            <person name="Higashiyama T."/>
            <person name="Nozaki H."/>
        </authorList>
    </citation>
    <scope>NUCLEOTIDE SEQUENCE [LARGE SCALE GENOMIC DNA]</scope>
    <source>
        <strain evidence="9 10">NIES-4479</strain>
    </source>
</reference>
<gene>
    <name evidence="9" type="primary">PLEST000085</name>
    <name evidence="9" type="ORF">PLESTB_000380100</name>
</gene>
<feature type="chain" id="PRO_5040831039" description="adenylate kinase" evidence="8">
    <location>
        <begin position="19"/>
        <end position="569"/>
    </location>
</feature>
<dbReference type="InterPro" id="IPR000850">
    <property type="entry name" value="Adenylat/UMP-CMP_kin"/>
</dbReference>
<evidence type="ECO:0000256" key="6">
    <source>
        <dbReference type="RuleBase" id="RU003330"/>
    </source>
</evidence>
<evidence type="ECO:0000256" key="8">
    <source>
        <dbReference type="SAM" id="SignalP"/>
    </source>
</evidence>
<name>A0A9W6EZM5_9CHLO</name>
<feature type="region of interest" description="Disordered" evidence="7">
    <location>
        <begin position="547"/>
        <end position="569"/>
    </location>
</feature>
<dbReference type="GO" id="GO:0004017">
    <property type="term" value="F:AMP kinase activity"/>
    <property type="evidence" value="ECO:0007669"/>
    <property type="project" value="UniProtKB-EC"/>
</dbReference>
<sequence length="569" mass="63922">MQCSATMLLACGPLLNMAAPVTQLARLAAQPLWSNFSALERPMDAMSAAQPAAGPGPSSQRLGRLALLSLPSSCEQRRFCRWLGETRCQTVTAVDLGTPQTNTAVALMESKVHSDADVRMDAQVTFESCWRRFEEKFRLKSVNVPREVVWLNGAPGAGKGANTQHILKTRGLDHSVNLSSLLQTNESTRALMERGELIPDSMVGDVVLEALLVQSCQMPECGVLVDGFPRTAMQVDFLKLLYDKLDELHGIFANTTHRSQFPRPLFKVVMLYVDEDTSIMRQLERAKLASVHNKRVLDAGAGQLWEQRATDLSIEKAKKRYAIFRQHHSAVLRLKQFFPFHLIDAMGTLAETQEAITTELRYQSSLDLSYETYASIRHLPLARDVSQHARQQLVMRLDNHSERYPDLFQKVIDLITSEIMPLIHECGLAGRAEYATEHRMFLEHPRAAQMLIDVLTDRGYNVSHSTEVTHVPMQIDLQTGLIKNRKEYKHRFHVNWDTKGVREMAKAMELAARISEVGGTGGNGSARISQTYIPQQLNREMRRAMQLTDSNGKAGEEAERESEHVIHGS</sequence>
<comment type="similarity">
    <text evidence="1 6">Belongs to the adenylate kinase family.</text>
</comment>
<dbReference type="AlphaFoldDB" id="A0A9W6EZM5"/>
<dbReference type="Gene3D" id="3.40.50.300">
    <property type="entry name" value="P-loop containing nucleotide triphosphate hydrolases"/>
    <property type="match status" value="1"/>
</dbReference>
<evidence type="ECO:0000256" key="4">
    <source>
        <dbReference type="ARBA" id="ARBA00022741"/>
    </source>
</evidence>
<protein>
    <recommendedName>
        <fullName evidence="2">adenylate kinase</fullName>
        <ecNumber evidence="2">2.7.4.3</ecNumber>
    </recommendedName>
</protein>
<dbReference type="PANTHER" id="PTHR23359">
    <property type="entry name" value="NUCLEOTIDE KINASE"/>
    <property type="match status" value="1"/>
</dbReference>
<keyword evidence="5 6" id="KW-0418">Kinase</keyword>
<dbReference type="GO" id="GO:0005524">
    <property type="term" value="F:ATP binding"/>
    <property type="evidence" value="ECO:0007669"/>
    <property type="project" value="InterPro"/>
</dbReference>
<evidence type="ECO:0000256" key="1">
    <source>
        <dbReference type="ARBA" id="ARBA00007220"/>
    </source>
</evidence>
<dbReference type="InterPro" id="IPR027417">
    <property type="entry name" value="P-loop_NTPase"/>
</dbReference>
<dbReference type="EMBL" id="BRXU01000003">
    <property type="protein sequence ID" value="GLC50445.1"/>
    <property type="molecule type" value="Genomic_DNA"/>
</dbReference>
<dbReference type="Proteomes" id="UP001165080">
    <property type="component" value="Unassembled WGS sequence"/>
</dbReference>
<keyword evidence="3 6" id="KW-0808">Transferase</keyword>
<dbReference type="Pfam" id="PF00406">
    <property type="entry name" value="ADK"/>
    <property type="match status" value="1"/>
</dbReference>
<dbReference type="SUPFAM" id="SSF52540">
    <property type="entry name" value="P-loop containing nucleoside triphosphate hydrolases"/>
    <property type="match status" value="1"/>
</dbReference>
<evidence type="ECO:0000313" key="10">
    <source>
        <dbReference type="Proteomes" id="UP001165080"/>
    </source>
</evidence>
<evidence type="ECO:0000256" key="5">
    <source>
        <dbReference type="ARBA" id="ARBA00022777"/>
    </source>
</evidence>
<dbReference type="OrthoDB" id="248923at2759"/>
<evidence type="ECO:0000256" key="2">
    <source>
        <dbReference type="ARBA" id="ARBA00012955"/>
    </source>
</evidence>
<dbReference type="InterPro" id="IPR033690">
    <property type="entry name" value="Adenylat_kinase_CS"/>
</dbReference>
<feature type="signal peptide" evidence="8">
    <location>
        <begin position="1"/>
        <end position="18"/>
    </location>
</feature>
<keyword evidence="8" id="KW-0732">Signal</keyword>
<feature type="compositionally biased region" description="Basic and acidic residues" evidence="7">
    <location>
        <begin position="554"/>
        <end position="569"/>
    </location>
</feature>
<dbReference type="PRINTS" id="PR00094">
    <property type="entry name" value="ADENYLTKNASE"/>
</dbReference>
<evidence type="ECO:0000256" key="3">
    <source>
        <dbReference type="ARBA" id="ARBA00022679"/>
    </source>
</evidence>
<accession>A0A9W6EZM5</accession>
<dbReference type="EC" id="2.7.4.3" evidence="2"/>
<evidence type="ECO:0000313" key="9">
    <source>
        <dbReference type="EMBL" id="GLC50445.1"/>
    </source>
</evidence>
<comment type="caution">
    <text evidence="9">The sequence shown here is derived from an EMBL/GenBank/DDBJ whole genome shotgun (WGS) entry which is preliminary data.</text>
</comment>
<dbReference type="PROSITE" id="PS00113">
    <property type="entry name" value="ADENYLATE_KINASE"/>
    <property type="match status" value="1"/>
</dbReference>
<keyword evidence="10" id="KW-1185">Reference proteome</keyword>
<evidence type="ECO:0000256" key="7">
    <source>
        <dbReference type="SAM" id="MobiDB-lite"/>
    </source>
</evidence>
<proteinExistence type="inferred from homology"/>